<feature type="region of interest" description="Disordered" evidence="1">
    <location>
        <begin position="150"/>
        <end position="180"/>
    </location>
</feature>
<organism evidence="2 3">
    <name type="scientific">Schizophyllum amplum</name>
    <dbReference type="NCBI Taxonomy" id="97359"/>
    <lineage>
        <taxon>Eukaryota</taxon>
        <taxon>Fungi</taxon>
        <taxon>Dikarya</taxon>
        <taxon>Basidiomycota</taxon>
        <taxon>Agaricomycotina</taxon>
        <taxon>Agaricomycetes</taxon>
        <taxon>Agaricomycetidae</taxon>
        <taxon>Agaricales</taxon>
        <taxon>Schizophyllaceae</taxon>
        <taxon>Schizophyllum</taxon>
    </lineage>
</organism>
<proteinExistence type="predicted"/>
<dbReference type="AlphaFoldDB" id="A0A550C6R1"/>
<dbReference type="EMBL" id="VDMD01000022">
    <property type="protein sequence ID" value="TRM60472.1"/>
    <property type="molecule type" value="Genomic_DNA"/>
</dbReference>
<protein>
    <submittedName>
        <fullName evidence="2">Uncharacterized protein</fullName>
    </submittedName>
</protein>
<name>A0A550C6R1_9AGAR</name>
<feature type="region of interest" description="Disordered" evidence="1">
    <location>
        <begin position="1"/>
        <end position="28"/>
    </location>
</feature>
<evidence type="ECO:0000256" key="1">
    <source>
        <dbReference type="SAM" id="MobiDB-lite"/>
    </source>
</evidence>
<sequence length="180" mass="19916">MPSSGTLVAGGHSSCSSDRRQRRPVSKVGLGRWGRGALDVSDWHHNAFRRRGDASGSWPSSTPAVRPGGLFVSLGCLLDSEKATGSLAGASGLHERRQCRVLGKHAENSRWPSQTRFRQSLCPYILHIQRPTDHEQLLIDIIVHGFLGNGRTPHIKREPQHGKHRRNGRQTRELALASEE</sequence>
<keyword evidence="3" id="KW-1185">Reference proteome</keyword>
<gene>
    <name evidence="2" type="ORF">BD626DRAFT_538862</name>
</gene>
<evidence type="ECO:0000313" key="3">
    <source>
        <dbReference type="Proteomes" id="UP000320762"/>
    </source>
</evidence>
<comment type="caution">
    <text evidence="2">The sequence shown here is derived from an EMBL/GenBank/DDBJ whole genome shotgun (WGS) entry which is preliminary data.</text>
</comment>
<accession>A0A550C6R1</accession>
<reference evidence="2 3" key="1">
    <citation type="journal article" date="2019" name="New Phytol.">
        <title>Comparative genomics reveals unique wood-decay strategies and fruiting body development in the Schizophyllaceae.</title>
        <authorList>
            <person name="Almasi E."/>
            <person name="Sahu N."/>
            <person name="Krizsan K."/>
            <person name="Balint B."/>
            <person name="Kovacs G.M."/>
            <person name="Kiss B."/>
            <person name="Cseklye J."/>
            <person name="Drula E."/>
            <person name="Henrissat B."/>
            <person name="Nagy I."/>
            <person name="Chovatia M."/>
            <person name="Adam C."/>
            <person name="LaButti K."/>
            <person name="Lipzen A."/>
            <person name="Riley R."/>
            <person name="Grigoriev I.V."/>
            <person name="Nagy L.G."/>
        </authorList>
    </citation>
    <scope>NUCLEOTIDE SEQUENCE [LARGE SCALE GENOMIC DNA]</scope>
    <source>
        <strain evidence="2 3">NL-1724</strain>
    </source>
</reference>
<dbReference type="Proteomes" id="UP000320762">
    <property type="component" value="Unassembled WGS sequence"/>
</dbReference>
<evidence type="ECO:0000313" key="2">
    <source>
        <dbReference type="EMBL" id="TRM60472.1"/>
    </source>
</evidence>